<evidence type="ECO:0000256" key="3">
    <source>
        <dbReference type="ARBA" id="ARBA00023172"/>
    </source>
</evidence>
<dbReference type="Proteomes" id="UP000664132">
    <property type="component" value="Unassembled WGS sequence"/>
</dbReference>
<feature type="domain" description="Homologous-pairing protein 2 winged helix" evidence="7">
    <location>
        <begin position="110"/>
        <end position="160"/>
    </location>
</feature>
<keyword evidence="3" id="KW-0233">DNA recombination</keyword>
<dbReference type="GO" id="GO:0000794">
    <property type="term" value="C:condensed nuclear chromosome"/>
    <property type="evidence" value="ECO:0007669"/>
    <property type="project" value="TreeGrafter"/>
</dbReference>
<evidence type="ECO:0000256" key="6">
    <source>
        <dbReference type="SAM" id="MobiDB-lite"/>
    </source>
</evidence>
<dbReference type="GO" id="GO:0003690">
    <property type="term" value="F:double-stranded DNA binding"/>
    <property type="evidence" value="ECO:0007669"/>
    <property type="project" value="TreeGrafter"/>
</dbReference>
<dbReference type="Pfam" id="PF07106">
    <property type="entry name" value="WHD_TBPIP"/>
    <property type="match status" value="1"/>
</dbReference>
<keyword evidence="5" id="KW-0469">Meiosis</keyword>
<evidence type="ECO:0000256" key="4">
    <source>
        <dbReference type="ARBA" id="ARBA00023242"/>
    </source>
</evidence>
<evidence type="ECO:0000259" key="7">
    <source>
        <dbReference type="Pfam" id="PF07106"/>
    </source>
</evidence>
<accession>A0A8H7WAI0</accession>
<feature type="compositionally biased region" description="Basic and acidic residues" evidence="6">
    <location>
        <begin position="90"/>
        <end position="104"/>
    </location>
</feature>
<proteinExistence type="inferred from homology"/>
<keyword evidence="4" id="KW-0539">Nucleus</keyword>
<evidence type="ECO:0000313" key="8">
    <source>
        <dbReference type="EMBL" id="KAG4418154.1"/>
    </source>
</evidence>
<comment type="subcellular location">
    <subcellularLocation>
        <location evidence="1">Nucleus</location>
    </subcellularLocation>
</comment>
<dbReference type="AlphaFoldDB" id="A0A8H7WAI0"/>
<dbReference type="InterPro" id="IPR036388">
    <property type="entry name" value="WH-like_DNA-bd_sf"/>
</dbReference>
<sequence>MAPRKPKADDDAASTTSTDVPSVLKPKTEKAKVEKPKATKPRALKKEKVDSESGAGATKEKSKAVKKEKEKGEDGEGRAVGEGKALNTKGDAKSDGKDGKEKVKPVAGEEAVELIGNYLKVQNRPYSATEVSLNLHGKVTKTVADKLLKEMEQNGQIKGKASKSGTGGQWVFWAIQDPADAASPEELAAMDNAITTLRDTLPILKSTLKAQTIKLSTLHKAPTTVEIAATVDRIRLENQAKSEKLRGFKEGSIKTVTREEVEKVEKDLKHWGAKNLARKKAFVNLEAVLLDGMSREDIWEKAGIEGGVF</sequence>
<dbReference type="GO" id="GO:0120230">
    <property type="term" value="F:recombinase activator activity"/>
    <property type="evidence" value="ECO:0007669"/>
    <property type="project" value="TreeGrafter"/>
</dbReference>
<reference evidence="8" key="1">
    <citation type="submission" date="2021-02" db="EMBL/GenBank/DDBJ databases">
        <title>Genome sequence Cadophora malorum strain M34.</title>
        <authorList>
            <person name="Stefanovic E."/>
            <person name="Vu D."/>
            <person name="Scully C."/>
            <person name="Dijksterhuis J."/>
            <person name="Roader J."/>
            <person name="Houbraken J."/>
        </authorList>
    </citation>
    <scope>NUCLEOTIDE SEQUENCE</scope>
    <source>
        <strain evidence="8">M34</strain>
    </source>
</reference>
<dbReference type="EMBL" id="JAFJYH010000135">
    <property type="protein sequence ID" value="KAG4418154.1"/>
    <property type="molecule type" value="Genomic_DNA"/>
</dbReference>
<dbReference type="GO" id="GO:0007129">
    <property type="term" value="P:homologous chromosome pairing at meiosis"/>
    <property type="evidence" value="ECO:0007669"/>
    <property type="project" value="TreeGrafter"/>
</dbReference>
<evidence type="ECO:0000313" key="9">
    <source>
        <dbReference type="Proteomes" id="UP000664132"/>
    </source>
</evidence>
<organism evidence="8 9">
    <name type="scientific">Cadophora malorum</name>
    <dbReference type="NCBI Taxonomy" id="108018"/>
    <lineage>
        <taxon>Eukaryota</taxon>
        <taxon>Fungi</taxon>
        <taxon>Dikarya</taxon>
        <taxon>Ascomycota</taxon>
        <taxon>Pezizomycotina</taxon>
        <taxon>Leotiomycetes</taxon>
        <taxon>Helotiales</taxon>
        <taxon>Ploettnerulaceae</taxon>
        <taxon>Cadophora</taxon>
    </lineage>
</organism>
<comment type="similarity">
    <text evidence="2">Belongs to the HOP2 family.</text>
</comment>
<dbReference type="PANTHER" id="PTHR15938:SF0">
    <property type="entry name" value="HOMOLOGOUS-PAIRING PROTEIN 2 HOMOLOG"/>
    <property type="match status" value="1"/>
</dbReference>
<dbReference type="GO" id="GO:0010774">
    <property type="term" value="P:meiotic strand invasion involved in reciprocal meiotic recombination"/>
    <property type="evidence" value="ECO:0007669"/>
    <property type="project" value="TreeGrafter"/>
</dbReference>
<comment type="caution">
    <text evidence="8">The sequence shown here is derived from an EMBL/GenBank/DDBJ whole genome shotgun (WGS) entry which is preliminary data.</text>
</comment>
<dbReference type="GO" id="GO:0000709">
    <property type="term" value="P:meiotic joint molecule formation"/>
    <property type="evidence" value="ECO:0007669"/>
    <property type="project" value="TreeGrafter"/>
</dbReference>
<dbReference type="Gene3D" id="1.10.10.10">
    <property type="entry name" value="Winged helix-like DNA-binding domain superfamily/Winged helix DNA-binding domain"/>
    <property type="match status" value="1"/>
</dbReference>
<dbReference type="OrthoDB" id="272266at2759"/>
<feature type="compositionally biased region" description="Basic and acidic residues" evidence="6">
    <location>
        <begin position="1"/>
        <end position="10"/>
    </location>
</feature>
<feature type="compositionally biased region" description="Basic and acidic residues" evidence="6">
    <location>
        <begin position="58"/>
        <end position="81"/>
    </location>
</feature>
<evidence type="ECO:0000256" key="1">
    <source>
        <dbReference type="ARBA" id="ARBA00004123"/>
    </source>
</evidence>
<evidence type="ECO:0000256" key="2">
    <source>
        <dbReference type="ARBA" id="ARBA00007922"/>
    </source>
</evidence>
<keyword evidence="9" id="KW-1185">Reference proteome</keyword>
<evidence type="ECO:0000256" key="5">
    <source>
        <dbReference type="ARBA" id="ARBA00023254"/>
    </source>
</evidence>
<gene>
    <name evidence="8" type="ORF">IFR04_008675</name>
</gene>
<name>A0A8H7WAI0_9HELO</name>
<feature type="region of interest" description="Disordered" evidence="6">
    <location>
        <begin position="1"/>
        <end position="107"/>
    </location>
</feature>
<feature type="compositionally biased region" description="Basic and acidic residues" evidence="6">
    <location>
        <begin position="26"/>
        <end position="37"/>
    </location>
</feature>
<dbReference type="GO" id="GO:0120231">
    <property type="term" value="C:DNA recombinase auxiliary factor complex"/>
    <property type="evidence" value="ECO:0007669"/>
    <property type="project" value="TreeGrafter"/>
</dbReference>
<dbReference type="InterPro" id="IPR010776">
    <property type="entry name" value="Hop2_WH_dom"/>
</dbReference>
<dbReference type="PANTHER" id="PTHR15938">
    <property type="entry name" value="TBP-1 INTERACTING PROTEIN"/>
    <property type="match status" value="1"/>
</dbReference>
<protein>
    <recommendedName>
        <fullName evidence="7">Homologous-pairing protein 2 winged helix domain-containing protein</fullName>
    </recommendedName>
</protein>